<dbReference type="InterPro" id="IPR020449">
    <property type="entry name" value="Tscrpt_reg_AraC-type_HTH"/>
</dbReference>
<dbReference type="OrthoDB" id="9783876at2"/>
<evidence type="ECO:0000256" key="1">
    <source>
        <dbReference type="ARBA" id="ARBA00023015"/>
    </source>
</evidence>
<dbReference type="AlphaFoldDB" id="A0A1X6ZFH5"/>
<dbReference type="PROSITE" id="PS00041">
    <property type="entry name" value="HTH_ARAC_FAMILY_1"/>
    <property type="match status" value="1"/>
</dbReference>
<dbReference type="GO" id="GO:0043565">
    <property type="term" value="F:sequence-specific DNA binding"/>
    <property type="evidence" value="ECO:0007669"/>
    <property type="project" value="InterPro"/>
</dbReference>
<dbReference type="Pfam" id="PF12852">
    <property type="entry name" value="Cupin_6"/>
    <property type="match status" value="1"/>
</dbReference>
<gene>
    <name evidence="5" type="primary">yesS</name>
    <name evidence="5" type="ORF">ROA7450_02447</name>
</gene>
<dbReference type="Proteomes" id="UP000193061">
    <property type="component" value="Unassembled WGS sequence"/>
</dbReference>
<dbReference type="InterPro" id="IPR018062">
    <property type="entry name" value="HTH_AraC-typ_CS"/>
</dbReference>
<dbReference type="Pfam" id="PF12833">
    <property type="entry name" value="HTH_18"/>
    <property type="match status" value="1"/>
</dbReference>
<proteinExistence type="predicted"/>
<evidence type="ECO:0000259" key="4">
    <source>
        <dbReference type="PROSITE" id="PS01124"/>
    </source>
</evidence>
<dbReference type="InterPro" id="IPR011051">
    <property type="entry name" value="RmlC_Cupin_sf"/>
</dbReference>
<keyword evidence="2" id="KW-0238">DNA-binding</keyword>
<dbReference type="RefSeq" id="WP_085806049.1">
    <property type="nucleotide sequence ID" value="NZ_FWFX01000007.1"/>
</dbReference>
<dbReference type="SMART" id="SM00342">
    <property type="entry name" value="HTH_ARAC"/>
    <property type="match status" value="1"/>
</dbReference>
<dbReference type="SUPFAM" id="SSF46689">
    <property type="entry name" value="Homeodomain-like"/>
    <property type="match status" value="2"/>
</dbReference>
<evidence type="ECO:0000313" key="6">
    <source>
        <dbReference type="Proteomes" id="UP000193061"/>
    </source>
</evidence>
<sequence>MKDLLSDILMQLSLKGTLYFRTSFRQPWGVRVPSYSNVARFHFVHRGECLIKHEKGGDVLRLAQGDLVIIPNGAGHVLYCHPDTETKALPLETVMEKSGYDGTGVLYYGGDDNLEGEDRETQLICGHFSISDGQEHPIFSWLPPLVHVADYGAQTGQWMEASLRMIGAETAEPNLGGELIALKLSEMIFAQALRAFLGSAAASDVGLSGFADPQLSRALGVIHADPSKGWTLESMAREAGMSRTGFAVRFAEKIGMPPLRYLTYWRMQLACKALRETRKPLAEIAEDVGYQSESGFSRVFRKEKGLPPARYRATVREEELVVG</sequence>
<feature type="domain" description="HTH araC/xylS-type" evidence="4">
    <location>
        <begin position="216"/>
        <end position="314"/>
    </location>
</feature>
<dbReference type="SUPFAM" id="SSF51182">
    <property type="entry name" value="RmlC-like cupins"/>
    <property type="match status" value="1"/>
</dbReference>
<organism evidence="5 6">
    <name type="scientific">Roseovarius albus</name>
    <dbReference type="NCBI Taxonomy" id="1247867"/>
    <lineage>
        <taxon>Bacteria</taxon>
        <taxon>Pseudomonadati</taxon>
        <taxon>Pseudomonadota</taxon>
        <taxon>Alphaproteobacteria</taxon>
        <taxon>Rhodobacterales</taxon>
        <taxon>Roseobacteraceae</taxon>
        <taxon>Roseovarius</taxon>
    </lineage>
</organism>
<dbReference type="PRINTS" id="PR00032">
    <property type="entry name" value="HTHARAC"/>
</dbReference>
<accession>A0A1X6ZFH5</accession>
<reference evidence="5 6" key="1">
    <citation type="submission" date="2017-03" db="EMBL/GenBank/DDBJ databases">
        <authorList>
            <person name="Afonso C.L."/>
            <person name="Miller P.J."/>
            <person name="Scott M.A."/>
            <person name="Spackman E."/>
            <person name="Goraichik I."/>
            <person name="Dimitrov K.M."/>
            <person name="Suarez D.L."/>
            <person name="Swayne D.E."/>
        </authorList>
    </citation>
    <scope>NUCLEOTIDE SEQUENCE [LARGE SCALE GENOMIC DNA]</scope>
    <source>
        <strain evidence="5 6">CECT 7450</strain>
    </source>
</reference>
<keyword evidence="6" id="KW-1185">Reference proteome</keyword>
<keyword evidence="1" id="KW-0805">Transcription regulation</keyword>
<evidence type="ECO:0000256" key="3">
    <source>
        <dbReference type="ARBA" id="ARBA00023163"/>
    </source>
</evidence>
<evidence type="ECO:0000313" key="5">
    <source>
        <dbReference type="EMBL" id="SLN49496.1"/>
    </source>
</evidence>
<dbReference type="GO" id="GO:0003700">
    <property type="term" value="F:DNA-binding transcription factor activity"/>
    <property type="evidence" value="ECO:0007669"/>
    <property type="project" value="InterPro"/>
</dbReference>
<dbReference type="InterPro" id="IPR009057">
    <property type="entry name" value="Homeodomain-like_sf"/>
</dbReference>
<dbReference type="Gene3D" id="1.10.10.60">
    <property type="entry name" value="Homeodomain-like"/>
    <property type="match status" value="2"/>
</dbReference>
<evidence type="ECO:0000256" key="2">
    <source>
        <dbReference type="ARBA" id="ARBA00023125"/>
    </source>
</evidence>
<dbReference type="PANTHER" id="PTHR46796:SF7">
    <property type="entry name" value="ARAC FAMILY TRANSCRIPTIONAL REGULATOR"/>
    <property type="match status" value="1"/>
</dbReference>
<protein>
    <submittedName>
        <fullName evidence="5">HTH-type transcriptional regulator YesS</fullName>
    </submittedName>
</protein>
<dbReference type="InterPro" id="IPR018060">
    <property type="entry name" value="HTH_AraC"/>
</dbReference>
<dbReference type="InterPro" id="IPR050204">
    <property type="entry name" value="AraC_XylS_family_regulators"/>
</dbReference>
<keyword evidence="3" id="KW-0804">Transcription</keyword>
<dbReference type="PROSITE" id="PS01124">
    <property type="entry name" value="HTH_ARAC_FAMILY_2"/>
    <property type="match status" value="1"/>
</dbReference>
<name>A0A1X6ZFH5_9RHOB</name>
<dbReference type="PANTHER" id="PTHR46796">
    <property type="entry name" value="HTH-TYPE TRANSCRIPTIONAL ACTIVATOR RHAS-RELATED"/>
    <property type="match status" value="1"/>
</dbReference>
<dbReference type="InterPro" id="IPR032783">
    <property type="entry name" value="AraC_lig"/>
</dbReference>
<dbReference type="EMBL" id="FWFX01000007">
    <property type="protein sequence ID" value="SLN49496.1"/>
    <property type="molecule type" value="Genomic_DNA"/>
</dbReference>